<name>A0A2R5FYP0_9STRA</name>
<dbReference type="AlphaFoldDB" id="A0A2R5FYP0"/>
<evidence type="ECO:0000313" key="3">
    <source>
        <dbReference type="EMBL" id="GBG23872.1"/>
    </source>
</evidence>
<dbReference type="InterPro" id="IPR023606">
    <property type="entry name" value="CoA-Trfase_III_dom_1_sf"/>
</dbReference>
<dbReference type="InParanoid" id="A0A2R5FYP0"/>
<dbReference type="Pfam" id="PF02515">
    <property type="entry name" value="CoA_transf_3"/>
    <property type="match status" value="1"/>
</dbReference>
<comment type="similarity">
    <text evidence="1">Belongs to the CoA-transferase III family.</text>
</comment>
<dbReference type="Gene3D" id="3.40.50.10540">
    <property type="entry name" value="Crotonobetainyl-coa:carnitine coa-transferase, domain 1"/>
    <property type="match status" value="1"/>
</dbReference>
<accession>A0A2R5FYP0</accession>
<keyword evidence="2 3" id="KW-0808">Transferase</keyword>
<dbReference type="PANTHER" id="PTHR48207:SF3">
    <property type="entry name" value="SUCCINATE--HYDROXYMETHYLGLUTARATE COA-TRANSFERASE"/>
    <property type="match status" value="1"/>
</dbReference>
<protein>
    <submittedName>
        <fullName evidence="3">CaiB/baiF CoA-transferase family protein DDB_G0269880</fullName>
    </submittedName>
</protein>
<dbReference type="OrthoDB" id="5863171at2759"/>
<dbReference type="Gene3D" id="3.30.1540.10">
    <property type="entry name" value="formyl-coa transferase, domain 3"/>
    <property type="match status" value="1"/>
</dbReference>
<dbReference type="SUPFAM" id="SSF89796">
    <property type="entry name" value="CoA-transferase family III (CaiB/BaiF)"/>
    <property type="match status" value="1"/>
</dbReference>
<evidence type="ECO:0000256" key="1">
    <source>
        <dbReference type="ARBA" id="ARBA00008383"/>
    </source>
</evidence>
<dbReference type="InterPro" id="IPR050483">
    <property type="entry name" value="CoA-transferase_III_domain"/>
</dbReference>
<dbReference type="Proteomes" id="UP000241890">
    <property type="component" value="Unassembled WGS sequence"/>
</dbReference>
<dbReference type="EMBL" id="BEYU01000001">
    <property type="protein sequence ID" value="GBG23872.1"/>
    <property type="molecule type" value="Genomic_DNA"/>
</dbReference>
<organism evidence="3 4">
    <name type="scientific">Hondaea fermentalgiana</name>
    <dbReference type="NCBI Taxonomy" id="2315210"/>
    <lineage>
        <taxon>Eukaryota</taxon>
        <taxon>Sar</taxon>
        <taxon>Stramenopiles</taxon>
        <taxon>Bigyra</taxon>
        <taxon>Labyrinthulomycetes</taxon>
        <taxon>Thraustochytrida</taxon>
        <taxon>Thraustochytriidae</taxon>
        <taxon>Hondaea</taxon>
    </lineage>
</organism>
<evidence type="ECO:0000256" key="2">
    <source>
        <dbReference type="ARBA" id="ARBA00022679"/>
    </source>
</evidence>
<comment type="caution">
    <text evidence="3">The sequence shown here is derived from an EMBL/GenBank/DDBJ whole genome shotgun (WGS) entry which is preliminary data.</text>
</comment>
<gene>
    <name evidence="3" type="ORF">FCC1311_010401</name>
</gene>
<sequence length="204" mass="22459">MNGYAAILQGLYERERTGKGSGYKVSMFDTMAEIMNVPFIQTKYSDNVVKRVGLKHPSIAPYGAFTAMDERKILISIQNEREWVNLCAKVLGDAALATDSRFSTATDRVVNRPALDAIVQEAFGKQKADDLTALLLSAGIAFGELNSVKGLVEHPQLRTVEYKTEQGKSIEVPAPAVQPSPPSLRDVPRLGEHDEIIREEISQL</sequence>
<dbReference type="InterPro" id="IPR003673">
    <property type="entry name" value="CoA-Trfase_fam_III"/>
</dbReference>
<keyword evidence="4" id="KW-1185">Reference proteome</keyword>
<dbReference type="PANTHER" id="PTHR48207">
    <property type="entry name" value="SUCCINATE--HYDROXYMETHYLGLUTARATE COA-TRANSFERASE"/>
    <property type="match status" value="1"/>
</dbReference>
<reference evidence="3 4" key="1">
    <citation type="submission" date="2017-12" db="EMBL/GenBank/DDBJ databases">
        <title>Sequencing, de novo assembly and annotation of complete genome of a new Thraustochytrid species, strain FCC1311.</title>
        <authorList>
            <person name="Sedici K."/>
            <person name="Godart F."/>
            <person name="Aiese Cigliano R."/>
            <person name="Sanseverino W."/>
            <person name="Barakat M."/>
            <person name="Ortet P."/>
            <person name="Marechal E."/>
            <person name="Cagnac O."/>
            <person name="Amato A."/>
        </authorList>
    </citation>
    <scope>NUCLEOTIDE SEQUENCE [LARGE SCALE GENOMIC DNA]</scope>
</reference>
<proteinExistence type="inferred from homology"/>
<evidence type="ECO:0000313" key="4">
    <source>
        <dbReference type="Proteomes" id="UP000241890"/>
    </source>
</evidence>
<dbReference type="GO" id="GO:0008410">
    <property type="term" value="F:CoA-transferase activity"/>
    <property type="evidence" value="ECO:0007669"/>
    <property type="project" value="TreeGrafter"/>
</dbReference>
<dbReference type="InterPro" id="IPR044855">
    <property type="entry name" value="CoA-Trfase_III_dom3_sf"/>
</dbReference>